<dbReference type="InterPro" id="IPR008007">
    <property type="entry name" value="Peptidase_M42"/>
</dbReference>
<accession>A0ABS5PPE7</accession>
<evidence type="ECO:0000256" key="4">
    <source>
        <dbReference type="ARBA" id="ARBA00022833"/>
    </source>
</evidence>
<evidence type="ECO:0000256" key="2">
    <source>
        <dbReference type="ARBA" id="ARBA00022723"/>
    </source>
</evidence>
<sequence length="377" mass="40348">MANTLLIEEFIEFVTLNVQSRNEKAIAASIKEKLMVLGLEVTEDDTAAKVNGNAGNIIARLKGDPGIPAVLFSAHMDRVANNGCIQPVVDAENGIIVSRGDTILAADDVAGICAILEGLRKVTASSMPHGDVEIVITVCEEVGVVGSQYLDFNRFKAKMAYVFDAPGRFGRIINQGPTKCKIKIGVKGRSAHAGNEPEKGINAIKVAAIALSQIREGRISPCTTSNFGIFQAGTSTNVVCDYAEIIGEARSTKAIELEQYLIEMGNCFQAIAKQYQTEVTVQTEILYDTFRIEEAAPIAQIASNAMRQLGVEPVFATSGGGMDGNRFNKQGIPSIGIATGYFGNHTKDEYVYIEDMQKAGDFVAELVKAVSKSALTG</sequence>
<organism evidence="7 8">
    <name type="scientific">Fusibacter paucivorans</name>
    <dbReference type="NCBI Taxonomy" id="76009"/>
    <lineage>
        <taxon>Bacteria</taxon>
        <taxon>Bacillati</taxon>
        <taxon>Bacillota</taxon>
        <taxon>Clostridia</taxon>
        <taxon>Eubacteriales</taxon>
        <taxon>Eubacteriales Family XII. Incertae Sedis</taxon>
        <taxon>Fusibacter</taxon>
    </lineage>
</organism>
<keyword evidence="2" id="KW-0479">Metal-binding</keyword>
<comment type="cofactor">
    <cofactor evidence="1">
        <name>Zn(2+)</name>
        <dbReference type="ChEBI" id="CHEBI:29105"/>
    </cofactor>
</comment>
<evidence type="ECO:0000256" key="5">
    <source>
        <dbReference type="PIRNR" id="PIRNR001123"/>
    </source>
</evidence>
<dbReference type="RefSeq" id="WP_213236777.1">
    <property type="nucleotide sequence ID" value="NZ_JAHBCL010000014.1"/>
</dbReference>
<evidence type="ECO:0000259" key="6">
    <source>
        <dbReference type="Pfam" id="PF07687"/>
    </source>
</evidence>
<feature type="domain" description="Peptidase M20 dimerisation" evidence="6">
    <location>
        <begin position="181"/>
        <end position="275"/>
    </location>
</feature>
<gene>
    <name evidence="7" type="ORF">KHM83_09520</name>
</gene>
<dbReference type="Pfam" id="PF07687">
    <property type="entry name" value="M20_dimer"/>
    <property type="match status" value="1"/>
</dbReference>
<keyword evidence="4" id="KW-0862">Zinc</keyword>
<dbReference type="Gene3D" id="3.40.630.10">
    <property type="entry name" value="Zn peptidases"/>
    <property type="match status" value="1"/>
</dbReference>
<dbReference type="Pfam" id="PF01546">
    <property type="entry name" value="Peptidase_M20"/>
    <property type="match status" value="1"/>
</dbReference>
<comment type="caution">
    <text evidence="7">The sequence shown here is derived from an EMBL/GenBank/DDBJ whole genome shotgun (WGS) entry which is preliminary data.</text>
</comment>
<dbReference type="PANTHER" id="PTHR42994">
    <property type="entry name" value="PEPTIDASE T"/>
    <property type="match status" value="1"/>
</dbReference>
<proteinExistence type="inferred from homology"/>
<keyword evidence="8" id="KW-1185">Reference proteome</keyword>
<dbReference type="PANTHER" id="PTHR42994:SF2">
    <property type="entry name" value="PEPTIDASE"/>
    <property type="match status" value="1"/>
</dbReference>
<dbReference type="InterPro" id="IPR011650">
    <property type="entry name" value="Peptidase_M20_dimer"/>
</dbReference>
<dbReference type="Proteomes" id="UP000746471">
    <property type="component" value="Unassembled WGS sequence"/>
</dbReference>
<dbReference type="InterPro" id="IPR002933">
    <property type="entry name" value="Peptidase_M20"/>
</dbReference>
<dbReference type="Gene3D" id="3.30.70.360">
    <property type="match status" value="1"/>
</dbReference>
<evidence type="ECO:0000313" key="8">
    <source>
        <dbReference type="Proteomes" id="UP000746471"/>
    </source>
</evidence>
<dbReference type="InterPro" id="IPR010162">
    <property type="entry name" value="PepT-like"/>
</dbReference>
<dbReference type="SUPFAM" id="SSF55031">
    <property type="entry name" value="Bacterial exopeptidase dimerisation domain"/>
    <property type="match status" value="1"/>
</dbReference>
<comment type="similarity">
    <text evidence="5">Belongs to the peptidase M42 family.</text>
</comment>
<keyword evidence="3" id="KW-0378">Hydrolase</keyword>
<protein>
    <submittedName>
        <fullName evidence="7">M20/M25/M40 family metallo-hydrolase</fullName>
    </submittedName>
</protein>
<evidence type="ECO:0000256" key="3">
    <source>
        <dbReference type="ARBA" id="ARBA00022801"/>
    </source>
</evidence>
<dbReference type="PIRSF" id="PIRSF001123">
    <property type="entry name" value="PepA_GA"/>
    <property type="match status" value="1"/>
</dbReference>
<evidence type="ECO:0000256" key="1">
    <source>
        <dbReference type="ARBA" id="ARBA00001947"/>
    </source>
</evidence>
<name>A0ABS5PPE7_9FIRM</name>
<reference evidence="7 8" key="1">
    <citation type="submission" date="2021-05" db="EMBL/GenBank/DDBJ databases">
        <title>Fusibacter ferrireducens sp. nov., an anaerobic, sulfur- and Fe-reducing bacterium isolated from the mangrove sediment.</title>
        <authorList>
            <person name="Qiu D."/>
        </authorList>
    </citation>
    <scope>NUCLEOTIDE SEQUENCE [LARGE SCALE GENOMIC DNA]</scope>
    <source>
        <strain evidence="7 8">DSM 12116</strain>
    </source>
</reference>
<dbReference type="SUPFAM" id="SSF53187">
    <property type="entry name" value="Zn-dependent exopeptidases"/>
    <property type="match status" value="1"/>
</dbReference>
<dbReference type="NCBIfam" id="TIGR01883">
    <property type="entry name" value="PepT-like"/>
    <property type="match status" value="1"/>
</dbReference>
<dbReference type="InterPro" id="IPR036264">
    <property type="entry name" value="Bact_exopeptidase_dim_dom"/>
</dbReference>
<evidence type="ECO:0000313" key="7">
    <source>
        <dbReference type="EMBL" id="MBS7526916.1"/>
    </source>
</evidence>
<dbReference type="EMBL" id="JAHBCL010000014">
    <property type="protein sequence ID" value="MBS7526916.1"/>
    <property type="molecule type" value="Genomic_DNA"/>
</dbReference>